<dbReference type="STRING" id="83656.B1H18_21425"/>
<keyword evidence="3" id="KW-1185">Reference proteome</keyword>
<feature type="transmembrane region" description="Helical" evidence="1">
    <location>
        <begin position="262"/>
        <end position="288"/>
    </location>
</feature>
<dbReference type="Proteomes" id="UP000190539">
    <property type="component" value="Unassembled WGS sequence"/>
</dbReference>
<feature type="transmembrane region" description="Helical" evidence="1">
    <location>
        <begin position="379"/>
        <end position="398"/>
    </location>
</feature>
<organism evidence="2 3">
    <name type="scientific">Streptomyces tsukubensis</name>
    <dbReference type="NCBI Taxonomy" id="83656"/>
    <lineage>
        <taxon>Bacteria</taxon>
        <taxon>Bacillati</taxon>
        <taxon>Actinomycetota</taxon>
        <taxon>Actinomycetes</taxon>
        <taxon>Kitasatosporales</taxon>
        <taxon>Streptomycetaceae</taxon>
        <taxon>Streptomyces</taxon>
    </lineage>
</organism>
<evidence type="ECO:0000313" key="3">
    <source>
        <dbReference type="Proteomes" id="UP000190539"/>
    </source>
</evidence>
<feature type="transmembrane region" description="Helical" evidence="1">
    <location>
        <begin position="336"/>
        <end position="359"/>
    </location>
</feature>
<dbReference type="RefSeq" id="WP_077970043.1">
    <property type="nucleotide sequence ID" value="NZ_CP045178.1"/>
</dbReference>
<feature type="transmembrane region" description="Helical" evidence="1">
    <location>
        <begin position="433"/>
        <end position="450"/>
    </location>
</feature>
<dbReference type="OrthoDB" id="5242248at2"/>
<name>A0A1V4A5Y4_9ACTN</name>
<evidence type="ECO:0000256" key="1">
    <source>
        <dbReference type="SAM" id="Phobius"/>
    </source>
</evidence>
<proteinExistence type="predicted"/>
<protein>
    <recommendedName>
        <fullName evidence="4">Integral membrane protein</fullName>
    </recommendedName>
</protein>
<keyword evidence="1" id="KW-0812">Transmembrane</keyword>
<accession>A0A1V4A5Y4</accession>
<feature type="transmembrane region" description="Helical" evidence="1">
    <location>
        <begin position="177"/>
        <end position="198"/>
    </location>
</feature>
<feature type="transmembrane region" description="Helical" evidence="1">
    <location>
        <begin position="294"/>
        <end position="316"/>
    </location>
</feature>
<dbReference type="EMBL" id="MVFC01000019">
    <property type="protein sequence ID" value="OON76187.1"/>
    <property type="molecule type" value="Genomic_DNA"/>
</dbReference>
<feature type="transmembrane region" description="Helical" evidence="1">
    <location>
        <begin position="231"/>
        <end position="250"/>
    </location>
</feature>
<gene>
    <name evidence="2" type="ORF">B1H18_21425</name>
</gene>
<feature type="transmembrane region" description="Helical" evidence="1">
    <location>
        <begin position="14"/>
        <end position="35"/>
    </location>
</feature>
<feature type="transmembrane region" description="Helical" evidence="1">
    <location>
        <begin position="55"/>
        <end position="73"/>
    </location>
</feature>
<dbReference type="AlphaFoldDB" id="A0A1V4A5Y4"/>
<feature type="transmembrane region" description="Helical" evidence="1">
    <location>
        <begin position="410"/>
        <end position="427"/>
    </location>
</feature>
<sequence length="453" mass="48344">MAASTQKRQCHRDLWAVAAAAALFALAAVVGTFLNRDGGKLRLHWPPLYADWMPHVGPGTVAAPAVAVLVVGYGPSLARRLPWRALVPTVWAAALAWTVSLALVDGWSRGITRRLTTAMEYLQSVGDVHSVHATLRGFTDHILVGSPDIWPAHVSGHPPAALLTFVLLDRVGLGGGTWAAVWCLVVGTSFAAAVMVTLRPLCGEDVARRAAPFLALAPAAVWIGVSADGYFAGVAAWSIALLAVSAARTTRVPRLAAVGSGLLLGLTFYLSYGLVVFVVLAAAVLVIARTGRPVPWVVLGIVPWVIAFTAAGFWWLDGYRTLHERYYQGAAKIRPFSYFIWANLAAQVVSLGPAAVAGLRRTASPLWRTVRSARAVAPAGYGALALLIAAAFGMRLLADISGMSKAETERIWLPFTVWLFAACALLPRGSHRWWLSGQAAVALVVNHLFFTGW</sequence>
<evidence type="ECO:0008006" key="4">
    <source>
        <dbReference type="Google" id="ProtNLM"/>
    </source>
</evidence>
<reference evidence="2 3" key="1">
    <citation type="submission" date="2017-02" db="EMBL/GenBank/DDBJ databases">
        <title>Draft Genome Sequence of Streptomyces tsukubaensis F601, a Producer of the immunosuppressant tacrolimus FK506.</title>
        <authorList>
            <person name="Zong G."/>
            <person name="Zhong C."/>
            <person name="Fu J."/>
            <person name="Qin R."/>
            <person name="Cao G."/>
        </authorList>
    </citation>
    <scope>NUCLEOTIDE SEQUENCE [LARGE SCALE GENOMIC DNA]</scope>
    <source>
        <strain evidence="2 3">F601</strain>
    </source>
</reference>
<comment type="caution">
    <text evidence="2">The sequence shown here is derived from an EMBL/GenBank/DDBJ whole genome shotgun (WGS) entry which is preliminary data.</text>
</comment>
<keyword evidence="1" id="KW-1133">Transmembrane helix</keyword>
<keyword evidence="1" id="KW-0472">Membrane</keyword>
<evidence type="ECO:0000313" key="2">
    <source>
        <dbReference type="EMBL" id="OON76187.1"/>
    </source>
</evidence>